<sequence>MGNTYRKLKSAIADLNKFTTSNEFYKFAGMRLEFHIQRGPPFRFLSHRPRSRLIQVYRLEDQRQKIGSILLENLAIVYDNLMYVKTMSTMRIQSRTPDRDTECSICLERYANTVLTCGHAFCDIDIIDWQERSQSCPICRKSLNVQEAYIDMEENPEEIVKGIENGLQVAFSYIVSS</sequence>
<dbReference type="AlphaFoldDB" id="A0AAU9JRW6"/>
<dbReference type="Gene3D" id="3.30.40.10">
    <property type="entry name" value="Zinc/RING finger domain, C3HC4 (zinc finger)"/>
    <property type="match status" value="1"/>
</dbReference>
<dbReference type="PANTHER" id="PTHR23041">
    <property type="entry name" value="RING FINGER DOMAIN-CONTAINING"/>
    <property type="match status" value="1"/>
</dbReference>
<keyword evidence="1" id="KW-0479">Metal-binding</keyword>
<name>A0AAU9JRW6_9CILI</name>
<feature type="domain" description="RING-type" evidence="2">
    <location>
        <begin position="103"/>
        <end position="140"/>
    </location>
</feature>
<keyword evidence="1" id="KW-0862">Zinc</keyword>
<comment type="caution">
    <text evidence="3">The sequence shown here is derived from an EMBL/GenBank/DDBJ whole genome shotgun (WGS) entry which is preliminary data.</text>
</comment>
<proteinExistence type="predicted"/>
<reference evidence="3" key="1">
    <citation type="submission" date="2021-09" db="EMBL/GenBank/DDBJ databases">
        <authorList>
            <consortium name="AG Swart"/>
            <person name="Singh M."/>
            <person name="Singh A."/>
            <person name="Seah K."/>
            <person name="Emmerich C."/>
        </authorList>
    </citation>
    <scope>NUCLEOTIDE SEQUENCE</scope>
    <source>
        <strain evidence="3">ATCC30299</strain>
    </source>
</reference>
<dbReference type="SMART" id="SM00184">
    <property type="entry name" value="RING"/>
    <property type="match status" value="1"/>
</dbReference>
<dbReference type="InterPro" id="IPR001841">
    <property type="entry name" value="Znf_RING"/>
</dbReference>
<dbReference type="EMBL" id="CAJZBQ010000034">
    <property type="protein sequence ID" value="CAG9323624.1"/>
    <property type="molecule type" value="Genomic_DNA"/>
</dbReference>
<keyword evidence="1" id="KW-0863">Zinc-finger</keyword>
<dbReference type="InterPro" id="IPR047134">
    <property type="entry name" value="RNF4"/>
</dbReference>
<protein>
    <recommendedName>
        <fullName evidence="2">RING-type domain-containing protein</fullName>
    </recommendedName>
</protein>
<organism evidence="3 4">
    <name type="scientific">Blepharisma stoltei</name>
    <dbReference type="NCBI Taxonomy" id="1481888"/>
    <lineage>
        <taxon>Eukaryota</taxon>
        <taxon>Sar</taxon>
        <taxon>Alveolata</taxon>
        <taxon>Ciliophora</taxon>
        <taxon>Postciliodesmatophora</taxon>
        <taxon>Heterotrichea</taxon>
        <taxon>Heterotrichida</taxon>
        <taxon>Blepharismidae</taxon>
        <taxon>Blepharisma</taxon>
    </lineage>
</organism>
<dbReference type="GO" id="GO:0008270">
    <property type="term" value="F:zinc ion binding"/>
    <property type="evidence" value="ECO:0007669"/>
    <property type="project" value="UniProtKB-KW"/>
</dbReference>
<evidence type="ECO:0000256" key="1">
    <source>
        <dbReference type="PROSITE-ProRule" id="PRU00175"/>
    </source>
</evidence>
<dbReference type="Proteomes" id="UP001162131">
    <property type="component" value="Unassembled WGS sequence"/>
</dbReference>
<evidence type="ECO:0000313" key="3">
    <source>
        <dbReference type="EMBL" id="CAG9323624.1"/>
    </source>
</evidence>
<gene>
    <name evidence="3" type="ORF">BSTOLATCC_MIC34273</name>
</gene>
<evidence type="ECO:0000313" key="4">
    <source>
        <dbReference type="Proteomes" id="UP001162131"/>
    </source>
</evidence>
<dbReference type="PROSITE" id="PS50089">
    <property type="entry name" value="ZF_RING_2"/>
    <property type="match status" value="1"/>
</dbReference>
<accession>A0AAU9JRW6</accession>
<dbReference type="Pfam" id="PF13920">
    <property type="entry name" value="zf-C3HC4_3"/>
    <property type="match status" value="1"/>
</dbReference>
<keyword evidence="4" id="KW-1185">Reference proteome</keyword>
<evidence type="ECO:0000259" key="2">
    <source>
        <dbReference type="PROSITE" id="PS50089"/>
    </source>
</evidence>
<dbReference type="SUPFAM" id="SSF57850">
    <property type="entry name" value="RING/U-box"/>
    <property type="match status" value="1"/>
</dbReference>
<dbReference type="InterPro" id="IPR013083">
    <property type="entry name" value="Znf_RING/FYVE/PHD"/>
</dbReference>
<dbReference type="PANTHER" id="PTHR23041:SF78">
    <property type="entry name" value="E3 UBIQUITIN-PROTEIN LIGASE RNF4"/>
    <property type="match status" value="1"/>
</dbReference>